<gene>
    <name evidence="2" type="ORF">FNH13_15885</name>
</gene>
<accession>A0A516GDN4</accession>
<keyword evidence="1" id="KW-0812">Transmembrane</keyword>
<protein>
    <submittedName>
        <fullName evidence="2">Uncharacterized protein</fullName>
    </submittedName>
</protein>
<dbReference type="Proteomes" id="UP000315395">
    <property type="component" value="Chromosome"/>
</dbReference>
<evidence type="ECO:0000256" key="1">
    <source>
        <dbReference type="SAM" id="Phobius"/>
    </source>
</evidence>
<dbReference type="EMBL" id="CP041616">
    <property type="protein sequence ID" value="QDO89628.1"/>
    <property type="molecule type" value="Genomic_DNA"/>
</dbReference>
<evidence type="ECO:0000313" key="3">
    <source>
        <dbReference type="Proteomes" id="UP000315395"/>
    </source>
</evidence>
<dbReference type="RefSeq" id="WP_143784350.1">
    <property type="nucleotide sequence ID" value="NZ_CP041616.1"/>
</dbReference>
<evidence type="ECO:0000313" key="2">
    <source>
        <dbReference type="EMBL" id="QDO89628.1"/>
    </source>
</evidence>
<name>A0A516GDN4_9MICO</name>
<keyword evidence="3" id="KW-1185">Reference proteome</keyword>
<feature type="transmembrane region" description="Helical" evidence="1">
    <location>
        <begin position="102"/>
        <end position="121"/>
    </location>
</feature>
<dbReference type="KEGG" id="orz:FNH13_15885"/>
<organism evidence="2 3">
    <name type="scientific">Ornithinimicrobium ciconiae</name>
    <dbReference type="NCBI Taxonomy" id="2594265"/>
    <lineage>
        <taxon>Bacteria</taxon>
        <taxon>Bacillati</taxon>
        <taxon>Actinomycetota</taxon>
        <taxon>Actinomycetes</taxon>
        <taxon>Micrococcales</taxon>
        <taxon>Ornithinimicrobiaceae</taxon>
        <taxon>Ornithinimicrobium</taxon>
    </lineage>
</organism>
<keyword evidence="1" id="KW-0472">Membrane</keyword>
<dbReference type="AlphaFoldDB" id="A0A516GDN4"/>
<sequence>MTTSRLALIAATTSLVAWIAKAVATGAAGGPGRTMWEDTFFFVGLAAQLVAFVAVALALTESRPLAVRLGALFGGAVLVFGFVTVFQLVIERVQPMDASWVWGEINLWVVAVLVLGAAVLAHRRAHTPAVPTAPRHHQPA</sequence>
<reference evidence="2 3" key="1">
    <citation type="submission" date="2019-07" db="EMBL/GenBank/DDBJ databases">
        <title>complete genome sequencing of Ornithinimicrobium sp. H23M54.</title>
        <authorList>
            <person name="Bae J.-W."/>
            <person name="Lee S.-Y."/>
        </authorList>
    </citation>
    <scope>NUCLEOTIDE SEQUENCE [LARGE SCALE GENOMIC DNA]</scope>
    <source>
        <strain evidence="2 3">H23M54</strain>
    </source>
</reference>
<keyword evidence="1" id="KW-1133">Transmembrane helix</keyword>
<feature type="transmembrane region" description="Helical" evidence="1">
    <location>
        <begin position="40"/>
        <end position="59"/>
    </location>
</feature>
<feature type="transmembrane region" description="Helical" evidence="1">
    <location>
        <begin position="71"/>
        <end position="90"/>
    </location>
</feature>
<proteinExistence type="predicted"/>